<keyword evidence="2" id="KW-1185">Reference proteome</keyword>
<protein>
    <recommendedName>
        <fullName evidence="3">SGNH hydrolase-like domain-containing protein, acetyltransferase AlgX</fullName>
    </recommendedName>
</protein>
<dbReference type="EMBL" id="FOTW01000008">
    <property type="protein sequence ID" value="SFL84045.1"/>
    <property type="molecule type" value="Genomic_DNA"/>
</dbReference>
<dbReference type="Proteomes" id="UP000199470">
    <property type="component" value="Unassembled WGS sequence"/>
</dbReference>
<evidence type="ECO:0000313" key="2">
    <source>
        <dbReference type="Proteomes" id="UP000199470"/>
    </source>
</evidence>
<dbReference type="SUPFAM" id="SSF52266">
    <property type="entry name" value="SGNH hydrolase"/>
    <property type="match status" value="1"/>
</dbReference>
<proteinExistence type="predicted"/>
<dbReference type="STRING" id="758825.SAMN02982985_01730"/>
<evidence type="ECO:0008006" key="3">
    <source>
        <dbReference type="Google" id="ProtNLM"/>
    </source>
</evidence>
<sequence>MRVIFGFVVGLLLTALSLEAAFQLLPVVSGLRLQSTSPAIPFNRYLPQLRYTYSFGWAMANARRGATNLQGFNNSPDFADQARALVIGDSFIESLMLDYPQTVQGRLAELSGAAVYAASASGNGLADSLEIARYYAPRLHPRNIVLFVEENDISGLLDQPGRGHSGFKLDDGSIRILHEPYHESDSKQLMLRSALFRYAYYNLKLRDWVSTTKRAAAGAPKSDDGASKAAVLDYYFAQLHILGKNNDIRFIFLVDGDRNAVYAGKRQGPAWKGTGLPAFVALARAQGFDVVDMQPEFQRHWAEFHERMDYMPMDGHWNSVAHELAARLLAQQLQ</sequence>
<gene>
    <name evidence="1" type="ORF">SAMN02982985_01730</name>
</gene>
<dbReference type="RefSeq" id="WP_093386355.1">
    <property type="nucleotide sequence ID" value="NZ_FOTW01000008.1"/>
</dbReference>
<dbReference type="OrthoDB" id="8702087at2"/>
<evidence type="ECO:0000313" key="1">
    <source>
        <dbReference type="EMBL" id="SFL84045.1"/>
    </source>
</evidence>
<accession>A0A1I4KZ54</accession>
<organism evidence="1 2">
    <name type="scientific">Rugamonas rubra</name>
    <dbReference type="NCBI Taxonomy" id="758825"/>
    <lineage>
        <taxon>Bacteria</taxon>
        <taxon>Pseudomonadati</taxon>
        <taxon>Pseudomonadota</taxon>
        <taxon>Betaproteobacteria</taxon>
        <taxon>Burkholderiales</taxon>
        <taxon>Oxalobacteraceae</taxon>
        <taxon>Telluria group</taxon>
        <taxon>Rugamonas</taxon>
    </lineage>
</organism>
<dbReference type="InterPro" id="IPR036514">
    <property type="entry name" value="SGNH_hydro_sf"/>
</dbReference>
<dbReference type="GO" id="GO:0016788">
    <property type="term" value="F:hydrolase activity, acting on ester bonds"/>
    <property type="evidence" value="ECO:0007669"/>
    <property type="project" value="UniProtKB-ARBA"/>
</dbReference>
<reference evidence="1 2" key="1">
    <citation type="submission" date="2016-10" db="EMBL/GenBank/DDBJ databases">
        <authorList>
            <person name="de Groot N.N."/>
        </authorList>
    </citation>
    <scope>NUCLEOTIDE SEQUENCE [LARGE SCALE GENOMIC DNA]</scope>
    <source>
        <strain evidence="1 2">ATCC 43154</strain>
    </source>
</reference>
<name>A0A1I4KZ54_9BURK</name>
<dbReference type="Gene3D" id="3.40.50.1110">
    <property type="entry name" value="SGNH hydrolase"/>
    <property type="match status" value="1"/>
</dbReference>
<dbReference type="AlphaFoldDB" id="A0A1I4KZ54"/>